<dbReference type="AlphaFoldDB" id="A0A369MSE0"/>
<dbReference type="PANTHER" id="PTHR30204:SF93">
    <property type="entry name" value="HTH MERR-TYPE DOMAIN-CONTAINING PROTEIN"/>
    <property type="match status" value="1"/>
</dbReference>
<dbReference type="PANTHER" id="PTHR30204">
    <property type="entry name" value="REDOX-CYCLING DRUG-SENSING TRANSCRIPTIONAL ACTIVATOR SOXR"/>
    <property type="match status" value="1"/>
</dbReference>
<name>A0A369MSE0_EGGLN</name>
<protein>
    <submittedName>
        <fullName evidence="4">MerR family transcriptional regulator</fullName>
    </submittedName>
</protein>
<feature type="domain" description="HTH merR-type" evidence="3">
    <location>
        <begin position="1"/>
        <end position="69"/>
    </location>
</feature>
<accession>A0A369MSE0</accession>
<dbReference type="GO" id="GO:0003700">
    <property type="term" value="F:DNA-binding transcription factor activity"/>
    <property type="evidence" value="ECO:0007669"/>
    <property type="project" value="InterPro"/>
</dbReference>
<evidence type="ECO:0000256" key="1">
    <source>
        <dbReference type="ARBA" id="ARBA00023125"/>
    </source>
</evidence>
<dbReference type="InterPro" id="IPR000551">
    <property type="entry name" value="MerR-type_HTH_dom"/>
</dbReference>
<reference evidence="4 5" key="1">
    <citation type="journal article" date="2018" name="Elife">
        <title>Discovery and characterization of a prevalent human gut bacterial enzyme sufficient for the inactivation of a family of plant toxins.</title>
        <authorList>
            <person name="Koppel N."/>
            <person name="Bisanz J.E."/>
            <person name="Pandelia M.E."/>
            <person name="Turnbaugh P.J."/>
            <person name="Balskus E.P."/>
        </authorList>
    </citation>
    <scope>NUCLEOTIDE SEQUENCE [LARGE SCALE GENOMIC DNA]</scope>
    <source>
        <strain evidence="4 5">MR1 #12</strain>
    </source>
</reference>
<dbReference type="CDD" id="cd00592">
    <property type="entry name" value="HTH_MerR-like"/>
    <property type="match status" value="1"/>
</dbReference>
<dbReference type="PROSITE" id="PS50937">
    <property type="entry name" value="HTH_MERR_2"/>
    <property type="match status" value="1"/>
</dbReference>
<evidence type="ECO:0000313" key="5">
    <source>
        <dbReference type="Proteomes" id="UP000253752"/>
    </source>
</evidence>
<comment type="caution">
    <text evidence="4">The sequence shown here is derived from an EMBL/GenBank/DDBJ whole genome shotgun (WGS) entry which is preliminary data.</text>
</comment>
<organism evidence="4 5">
    <name type="scientific">Eggerthella lenta</name>
    <name type="common">Eubacterium lentum</name>
    <dbReference type="NCBI Taxonomy" id="84112"/>
    <lineage>
        <taxon>Bacteria</taxon>
        <taxon>Bacillati</taxon>
        <taxon>Actinomycetota</taxon>
        <taxon>Coriobacteriia</taxon>
        <taxon>Eggerthellales</taxon>
        <taxon>Eggerthellaceae</taxon>
        <taxon>Eggerthella</taxon>
    </lineage>
</organism>
<evidence type="ECO:0000259" key="3">
    <source>
        <dbReference type="PROSITE" id="PS50937"/>
    </source>
</evidence>
<dbReference type="Gene3D" id="1.10.1660.10">
    <property type="match status" value="1"/>
</dbReference>
<dbReference type="SMART" id="SM00422">
    <property type="entry name" value="HTH_MERR"/>
    <property type="match status" value="1"/>
</dbReference>
<evidence type="ECO:0000313" key="4">
    <source>
        <dbReference type="EMBL" id="RDB78730.1"/>
    </source>
</evidence>
<dbReference type="InterPro" id="IPR009061">
    <property type="entry name" value="DNA-bd_dom_put_sf"/>
</dbReference>
<dbReference type="EMBL" id="PPTX01000014">
    <property type="protein sequence ID" value="RDB78730.1"/>
    <property type="molecule type" value="Genomic_DNA"/>
</dbReference>
<dbReference type="RefSeq" id="WP_114516504.1">
    <property type="nucleotide sequence ID" value="NZ_CP089333.1"/>
</dbReference>
<dbReference type="GO" id="GO:0003677">
    <property type="term" value="F:DNA binding"/>
    <property type="evidence" value="ECO:0007669"/>
    <property type="project" value="UniProtKB-KW"/>
</dbReference>
<sequence length="272" mass="30800">MKSSEIAKLAGVSVRTLRHYHAIDLLPEPPRGENGYRDYGAGNLVRLLRIKRLSSLGFSLSRISEVLDEMDAHLAEAAGPNADEALDELDRELALQIERLQEQRRTIALLKREQLDPDLPVRFARAAKTLFAAEHFNDGERQAMLIMGHLYDEGEVAELERVTAALSEKGLVDKIRALQARYDELRPDATTEDIDRLVKESLELLDPVMDCFEPVNWEDEADFENSTAWSPIQELLRKDLSPTEIVAEDRIMEELKARILERIPSISSSQDA</sequence>
<dbReference type="Proteomes" id="UP000253752">
    <property type="component" value="Unassembled WGS sequence"/>
</dbReference>
<dbReference type="PRINTS" id="PR00040">
    <property type="entry name" value="HTHMERR"/>
</dbReference>
<keyword evidence="1" id="KW-0238">DNA-binding</keyword>
<dbReference type="SUPFAM" id="SSF46955">
    <property type="entry name" value="Putative DNA-binding domain"/>
    <property type="match status" value="1"/>
</dbReference>
<gene>
    <name evidence="4" type="ORF">C1872_09595</name>
</gene>
<dbReference type="InterPro" id="IPR047057">
    <property type="entry name" value="MerR_fam"/>
</dbReference>
<feature type="coiled-coil region" evidence="2">
    <location>
        <begin position="86"/>
        <end position="113"/>
    </location>
</feature>
<dbReference type="Pfam" id="PF13411">
    <property type="entry name" value="MerR_1"/>
    <property type="match status" value="1"/>
</dbReference>
<keyword evidence="2" id="KW-0175">Coiled coil</keyword>
<evidence type="ECO:0000256" key="2">
    <source>
        <dbReference type="SAM" id="Coils"/>
    </source>
</evidence>
<proteinExistence type="predicted"/>